<dbReference type="Proteomes" id="UP000295568">
    <property type="component" value="Segment"/>
</dbReference>
<evidence type="ECO:0000313" key="1">
    <source>
        <dbReference type="EMBL" id="QBP33340.1"/>
    </source>
</evidence>
<evidence type="ECO:0000313" key="2">
    <source>
        <dbReference type="Proteomes" id="UP000295568"/>
    </source>
</evidence>
<keyword evidence="2" id="KW-1185">Reference proteome</keyword>
<proteinExistence type="predicted"/>
<dbReference type="RefSeq" id="YP_009820639.1">
    <property type="nucleotide sequence ID" value="NC_048169.1"/>
</dbReference>
<gene>
    <name evidence="1" type="primary">125</name>
    <name evidence="1" type="ORF">SEA_BRUTONGASTER_125</name>
</gene>
<organism evidence="1 2">
    <name type="scientific">Gordonia phage BrutonGaster</name>
    <dbReference type="NCBI Taxonomy" id="2530116"/>
    <lineage>
        <taxon>Viruses</taxon>
        <taxon>Duplodnaviria</taxon>
        <taxon>Heunggongvirae</taxon>
        <taxon>Uroviricota</taxon>
        <taxon>Caudoviricetes</taxon>
        <taxon>Oneupvirus</taxon>
        <taxon>Oneupvirus brutongaster</taxon>
    </lineage>
</organism>
<reference evidence="1 2" key="1">
    <citation type="submission" date="2019-02" db="EMBL/GenBank/DDBJ databases">
        <authorList>
            <person name="Rowley M."/>
            <person name="Stucki C."/>
            <person name="Ghiringhelli B."/>
            <person name="Naegele L."/>
            <person name="Emmons C.B."/>
            <person name="Slowan-Pomeroy T."/>
            <person name="Briggs L.A."/>
            <person name="Garlena R.A."/>
            <person name="Russell D.A."/>
            <person name="Pope W.H."/>
            <person name="Molloy S.D."/>
            <person name="Jacobs-Sera D."/>
            <person name="Hatfull G.F."/>
        </authorList>
    </citation>
    <scope>NUCLEOTIDE SEQUENCE [LARGE SCALE GENOMIC DNA]</scope>
</reference>
<dbReference type="EMBL" id="MK524501">
    <property type="protein sequence ID" value="QBP33340.1"/>
    <property type="molecule type" value="Genomic_DNA"/>
</dbReference>
<dbReference type="GeneID" id="55012081"/>
<sequence>MKTLSLSQKDIGRILRIETKIKSKPIRGKILEVIKNKDHIRVELQTGFGTKHMILTAANEVSFDD</sequence>
<name>A0A482JMP2_9CAUD</name>
<accession>A0A482JMP2</accession>
<protein>
    <submittedName>
        <fullName evidence="1">Uncharacterized protein</fullName>
    </submittedName>
</protein>
<dbReference type="KEGG" id="vg:55012081"/>